<evidence type="ECO:0000313" key="2">
    <source>
        <dbReference type="EMBL" id="MPD01341.1"/>
    </source>
</evidence>
<evidence type="ECO:0000313" key="3">
    <source>
        <dbReference type="Proteomes" id="UP000324222"/>
    </source>
</evidence>
<gene>
    <name evidence="2" type="ORF">E2C01_096862</name>
</gene>
<keyword evidence="3" id="KW-1185">Reference proteome</keyword>
<reference evidence="2 3" key="1">
    <citation type="submission" date="2019-05" db="EMBL/GenBank/DDBJ databases">
        <title>Another draft genome of Portunus trituberculatus and its Hox gene families provides insights of decapod evolution.</title>
        <authorList>
            <person name="Jeong J.-H."/>
            <person name="Song I."/>
            <person name="Kim S."/>
            <person name="Choi T."/>
            <person name="Kim D."/>
            <person name="Ryu S."/>
            <person name="Kim W."/>
        </authorList>
    </citation>
    <scope>NUCLEOTIDE SEQUENCE [LARGE SCALE GENOMIC DNA]</scope>
    <source>
        <tissue evidence="2">Muscle</tissue>
    </source>
</reference>
<comment type="caution">
    <text evidence="2">The sequence shown here is derived from an EMBL/GenBank/DDBJ whole genome shotgun (WGS) entry which is preliminary data.</text>
</comment>
<protein>
    <submittedName>
        <fullName evidence="2">Uncharacterized protein</fullName>
    </submittedName>
</protein>
<accession>A0A5B7JWR3</accession>
<organism evidence="2 3">
    <name type="scientific">Portunus trituberculatus</name>
    <name type="common">Swimming crab</name>
    <name type="synonym">Neptunus trituberculatus</name>
    <dbReference type="NCBI Taxonomy" id="210409"/>
    <lineage>
        <taxon>Eukaryota</taxon>
        <taxon>Metazoa</taxon>
        <taxon>Ecdysozoa</taxon>
        <taxon>Arthropoda</taxon>
        <taxon>Crustacea</taxon>
        <taxon>Multicrustacea</taxon>
        <taxon>Malacostraca</taxon>
        <taxon>Eumalacostraca</taxon>
        <taxon>Eucarida</taxon>
        <taxon>Decapoda</taxon>
        <taxon>Pleocyemata</taxon>
        <taxon>Brachyura</taxon>
        <taxon>Eubrachyura</taxon>
        <taxon>Portunoidea</taxon>
        <taxon>Portunidae</taxon>
        <taxon>Portuninae</taxon>
        <taxon>Portunus</taxon>
    </lineage>
</organism>
<feature type="region of interest" description="Disordered" evidence="1">
    <location>
        <begin position="59"/>
        <end position="83"/>
    </location>
</feature>
<feature type="compositionally biased region" description="Basic and acidic residues" evidence="1">
    <location>
        <begin position="59"/>
        <end position="68"/>
    </location>
</feature>
<dbReference type="EMBL" id="VSRR010126722">
    <property type="protein sequence ID" value="MPD01341.1"/>
    <property type="molecule type" value="Genomic_DNA"/>
</dbReference>
<name>A0A5B7JWR3_PORTR</name>
<sequence length="83" mass="9308">MHKYTASRSLVCLMGRCVAIGTRRSRSCYCWSTGGGDGLDSAGTRWWRLPARHTLHDGVRQACDRSPKGGEQPEENEKKGKNW</sequence>
<proteinExistence type="predicted"/>
<dbReference type="Proteomes" id="UP000324222">
    <property type="component" value="Unassembled WGS sequence"/>
</dbReference>
<dbReference type="AlphaFoldDB" id="A0A5B7JWR3"/>
<evidence type="ECO:0000256" key="1">
    <source>
        <dbReference type="SAM" id="MobiDB-lite"/>
    </source>
</evidence>